<feature type="signal peptide" evidence="1">
    <location>
        <begin position="1"/>
        <end position="20"/>
    </location>
</feature>
<reference evidence="2" key="1">
    <citation type="submission" date="2022-09" db="EMBL/GenBank/DDBJ databases">
        <title>Maribacter litopenaei sp. nov., isolated from the intestinal tract of the Pacific White Shrimp, Litopenaeus vannamei.</title>
        <authorList>
            <person name="Kim S.Y."/>
            <person name="Hwang C.Y."/>
        </authorList>
    </citation>
    <scope>NUCLEOTIDE SEQUENCE</scope>
    <source>
        <strain evidence="2">HL-LV01</strain>
    </source>
</reference>
<name>A0ABY5Y7R7_9FLAO</name>
<dbReference type="EMBL" id="CP104205">
    <property type="protein sequence ID" value="UWX54525.1"/>
    <property type="molecule type" value="Genomic_DNA"/>
</dbReference>
<feature type="chain" id="PRO_5045504402" evidence="1">
    <location>
        <begin position="21"/>
        <end position="80"/>
    </location>
</feature>
<dbReference type="Proteomes" id="UP001059209">
    <property type="component" value="Chromosome"/>
</dbReference>
<organism evidence="2 3">
    <name type="scientific">Maribacter litopenaei</name>
    <dbReference type="NCBI Taxonomy" id="2976127"/>
    <lineage>
        <taxon>Bacteria</taxon>
        <taxon>Pseudomonadati</taxon>
        <taxon>Bacteroidota</taxon>
        <taxon>Flavobacteriia</taxon>
        <taxon>Flavobacteriales</taxon>
        <taxon>Flavobacteriaceae</taxon>
        <taxon>Maribacter</taxon>
    </lineage>
</organism>
<proteinExistence type="predicted"/>
<evidence type="ECO:0000256" key="1">
    <source>
        <dbReference type="SAM" id="SignalP"/>
    </source>
</evidence>
<protein>
    <submittedName>
        <fullName evidence="2">Uncharacterized protein</fullName>
    </submittedName>
</protein>
<keyword evidence="1" id="KW-0732">Signal</keyword>
<sequence length="80" mass="8993">MRKIIPTILLLFGFASFVSAQEEDRKFLDDFRGVASVTQNGISLVPSFSLGDPALMFDLKFTKGRFSFEPDMRFALEGKP</sequence>
<evidence type="ECO:0000313" key="2">
    <source>
        <dbReference type="EMBL" id="UWX54525.1"/>
    </source>
</evidence>
<accession>A0ABY5Y7R7</accession>
<dbReference type="RefSeq" id="WP_260572384.1">
    <property type="nucleotide sequence ID" value="NZ_CP104205.1"/>
</dbReference>
<gene>
    <name evidence="2" type="ORF">NYZ99_16675</name>
</gene>
<keyword evidence="3" id="KW-1185">Reference proteome</keyword>
<evidence type="ECO:0000313" key="3">
    <source>
        <dbReference type="Proteomes" id="UP001059209"/>
    </source>
</evidence>